<dbReference type="SUPFAM" id="SSF52283">
    <property type="entry name" value="Formate/glycerate dehydrogenase catalytic domain-like"/>
    <property type="match status" value="1"/>
</dbReference>
<evidence type="ECO:0000256" key="1">
    <source>
        <dbReference type="ARBA" id="ARBA00005854"/>
    </source>
</evidence>
<feature type="domain" description="D-isomer specific 2-hydroxyacid dehydrogenase catalytic" evidence="5">
    <location>
        <begin position="20"/>
        <end position="97"/>
    </location>
</feature>
<keyword evidence="3" id="KW-0520">NAD</keyword>
<evidence type="ECO:0000313" key="8">
    <source>
        <dbReference type="Proteomes" id="UP000019109"/>
    </source>
</evidence>
<evidence type="ECO:0000256" key="3">
    <source>
        <dbReference type="ARBA" id="ARBA00023027"/>
    </source>
</evidence>
<dbReference type="GO" id="GO:0016616">
    <property type="term" value="F:oxidoreductase activity, acting on the CH-OH group of donors, NAD or NADP as acceptor"/>
    <property type="evidence" value="ECO:0007669"/>
    <property type="project" value="InterPro"/>
</dbReference>
<keyword evidence="2 4" id="KW-0560">Oxidoreductase</keyword>
<sequence>MYTIQTLNKISLKGLELFPRDSYEIATEISNPDAILVRSFDMLNMEFPKNLKAIARAGAGVNNIPVEKCTEKGIVVFNTPGANANAVKELVLASLFMSSRKVYKGISWAQSLKGKGDEVAGLVEKGKSQFAGPEIKGKKLGVIGLGAIGVMVANDAVSLGMEVIGYDPFISIDLPGSFPAPLKKQ</sequence>
<feature type="domain" description="D-isomer specific 2-hydroxyacid dehydrogenase NAD-binding" evidence="6">
    <location>
        <begin position="114"/>
        <end position="170"/>
    </location>
</feature>
<dbReference type="Pfam" id="PF00389">
    <property type="entry name" value="2-Hacid_dh"/>
    <property type="match status" value="1"/>
</dbReference>
<dbReference type="InterPro" id="IPR029752">
    <property type="entry name" value="D-isomer_DH_CS1"/>
</dbReference>
<reference evidence="7" key="1">
    <citation type="journal article" date="2014" name="Genome Announc.">
        <title>Draft Genome Sequence of Clostridium straminisolvens Strain JCM 21531T, Isolated from a Cellulose-Degrading Bacterial Community.</title>
        <authorList>
            <person name="Yuki M."/>
            <person name="Oshima K."/>
            <person name="Suda W."/>
            <person name="Sakamoto M."/>
            <person name="Kitamura K."/>
            <person name="Iida T."/>
            <person name="Hattori M."/>
            <person name="Ohkuma M."/>
        </authorList>
    </citation>
    <scope>NUCLEOTIDE SEQUENCE [LARGE SCALE GENOMIC DNA]</scope>
    <source>
        <strain evidence="7">JCM 21531</strain>
    </source>
</reference>
<proteinExistence type="inferred from homology"/>
<evidence type="ECO:0000256" key="2">
    <source>
        <dbReference type="ARBA" id="ARBA00023002"/>
    </source>
</evidence>
<dbReference type="STRING" id="1294263.JCM21531_1873"/>
<accession>W4V4U6</accession>
<evidence type="ECO:0000259" key="5">
    <source>
        <dbReference type="Pfam" id="PF00389"/>
    </source>
</evidence>
<evidence type="ECO:0000256" key="4">
    <source>
        <dbReference type="RuleBase" id="RU003719"/>
    </source>
</evidence>
<dbReference type="Gene3D" id="3.40.50.720">
    <property type="entry name" value="NAD(P)-binding Rossmann-like Domain"/>
    <property type="match status" value="2"/>
</dbReference>
<dbReference type="InterPro" id="IPR006139">
    <property type="entry name" value="D-isomer_2_OHA_DH_cat_dom"/>
</dbReference>
<keyword evidence="8" id="KW-1185">Reference proteome</keyword>
<dbReference type="InterPro" id="IPR006140">
    <property type="entry name" value="D-isomer_DH_NAD-bd"/>
</dbReference>
<protein>
    <submittedName>
        <fullName evidence="7">D-3-phosphoglycerate dehydrogenase</fullName>
    </submittedName>
</protein>
<comment type="similarity">
    <text evidence="1 4">Belongs to the D-isomer specific 2-hydroxyacid dehydrogenase family.</text>
</comment>
<dbReference type="AlphaFoldDB" id="W4V4U6"/>
<gene>
    <name evidence="7" type="ORF">JCM21531_1873</name>
</gene>
<organism evidence="7 8">
    <name type="scientific">Acetivibrio straminisolvens JCM 21531</name>
    <dbReference type="NCBI Taxonomy" id="1294263"/>
    <lineage>
        <taxon>Bacteria</taxon>
        <taxon>Bacillati</taxon>
        <taxon>Bacillota</taxon>
        <taxon>Clostridia</taxon>
        <taxon>Eubacteriales</taxon>
        <taxon>Oscillospiraceae</taxon>
        <taxon>Acetivibrio</taxon>
    </lineage>
</organism>
<dbReference type="PANTHER" id="PTHR42938:SF47">
    <property type="entry name" value="HYDROXYPYRUVATE REDUCTASE"/>
    <property type="match status" value="1"/>
</dbReference>
<dbReference type="PROSITE" id="PS00065">
    <property type="entry name" value="D_2_HYDROXYACID_DH_1"/>
    <property type="match status" value="1"/>
</dbReference>
<comment type="caution">
    <text evidence="7">The sequence shown here is derived from an EMBL/GenBank/DDBJ whole genome shotgun (WGS) entry which is preliminary data.</text>
</comment>
<dbReference type="GO" id="GO:0051287">
    <property type="term" value="F:NAD binding"/>
    <property type="evidence" value="ECO:0007669"/>
    <property type="project" value="InterPro"/>
</dbReference>
<dbReference type="Proteomes" id="UP000019109">
    <property type="component" value="Unassembled WGS sequence"/>
</dbReference>
<dbReference type="PANTHER" id="PTHR42938">
    <property type="entry name" value="FORMATE DEHYDROGENASE 1"/>
    <property type="match status" value="1"/>
</dbReference>
<name>W4V4U6_9FIRM</name>
<dbReference type="SUPFAM" id="SSF51735">
    <property type="entry name" value="NAD(P)-binding Rossmann-fold domains"/>
    <property type="match status" value="1"/>
</dbReference>
<evidence type="ECO:0000313" key="7">
    <source>
        <dbReference type="EMBL" id="GAE88430.1"/>
    </source>
</evidence>
<evidence type="ECO:0000259" key="6">
    <source>
        <dbReference type="Pfam" id="PF02826"/>
    </source>
</evidence>
<dbReference type="InterPro" id="IPR036291">
    <property type="entry name" value="NAD(P)-bd_dom_sf"/>
</dbReference>
<dbReference type="Pfam" id="PF02826">
    <property type="entry name" value="2-Hacid_dh_C"/>
    <property type="match status" value="1"/>
</dbReference>
<dbReference type="EMBL" id="BAVR01000018">
    <property type="protein sequence ID" value="GAE88430.1"/>
    <property type="molecule type" value="Genomic_DNA"/>
</dbReference>